<sequence>MALVPLVASLLDLKRQAPEGTSVWEPWTGLESGNLSEALSVKISPWRHGAPHPFRTARTLSAGPAHAQAATRVDGVDRLVDGVDGLVDEASLIQTPLSCLQVLRVAEGIGAEARLILPCMVLLPSRGHYARALEP</sequence>
<dbReference type="Proteomes" id="UP000604046">
    <property type="component" value="Unassembled WGS sequence"/>
</dbReference>
<protein>
    <submittedName>
        <fullName evidence="2">Uncharacterized protein</fullName>
    </submittedName>
</protein>
<evidence type="ECO:0000313" key="1">
    <source>
        <dbReference type="EMBL" id="CAE6970687.1"/>
    </source>
</evidence>
<accession>A0A812I479</accession>
<evidence type="ECO:0000313" key="2">
    <source>
        <dbReference type="EMBL" id="CAE6970690.1"/>
    </source>
</evidence>
<dbReference type="AlphaFoldDB" id="A0A812I479"/>
<organism evidence="2 3">
    <name type="scientific">Symbiodinium natans</name>
    <dbReference type="NCBI Taxonomy" id="878477"/>
    <lineage>
        <taxon>Eukaryota</taxon>
        <taxon>Sar</taxon>
        <taxon>Alveolata</taxon>
        <taxon>Dinophyceae</taxon>
        <taxon>Suessiales</taxon>
        <taxon>Symbiodiniaceae</taxon>
        <taxon>Symbiodinium</taxon>
    </lineage>
</organism>
<proteinExistence type="predicted"/>
<reference evidence="2" key="1">
    <citation type="submission" date="2021-02" db="EMBL/GenBank/DDBJ databases">
        <authorList>
            <person name="Dougan E. K."/>
            <person name="Rhodes N."/>
            <person name="Thang M."/>
            <person name="Chan C."/>
        </authorList>
    </citation>
    <scope>NUCLEOTIDE SEQUENCE</scope>
</reference>
<name>A0A812I479_9DINO</name>
<dbReference type="EMBL" id="CAJNDS010000149">
    <property type="protein sequence ID" value="CAE6970690.1"/>
    <property type="molecule type" value="Genomic_DNA"/>
</dbReference>
<comment type="caution">
    <text evidence="2">The sequence shown here is derived from an EMBL/GenBank/DDBJ whole genome shotgun (WGS) entry which is preliminary data.</text>
</comment>
<evidence type="ECO:0000313" key="3">
    <source>
        <dbReference type="Proteomes" id="UP000604046"/>
    </source>
</evidence>
<gene>
    <name evidence="1" type="ORF">SNAT2548_LOCUS2504</name>
    <name evidence="2" type="ORF">SNAT2548_LOCUS2505</name>
</gene>
<keyword evidence="3" id="KW-1185">Reference proteome</keyword>
<dbReference type="EMBL" id="CAJNDS010000149">
    <property type="protein sequence ID" value="CAE6970687.1"/>
    <property type="molecule type" value="Genomic_DNA"/>
</dbReference>